<dbReference type="Pfam" id="PF13560">
    <property type="entry name" value="HTH_31"/>
    <property type="match status" value="1"/>
</dbReference>
<comment type="caution">
    <text evidence="2">The sequence shown here is derived from an EMBL/GenBank/DDBJ whole genome shotgun (WGS) entry which is preliminary data.</text>
</comment>
<dbReference type="PROSITE" id="PS50943">
    <property type="entry name" value="HTH_CROC1"/>
    <property type="match status" value="1"/>
</dbReference>
<evidence type="ECO:0000259" key="1">
    <source>
        <dbReference type="PROSITE" id="PS50943"/>
    </source>
</evidence>
<evidence type="ECO:0000313" key="2">
    <source>
        <dbReference type="EMBL" id="GAA4726233.1"/>
    </source>
</evidence>
<dbReference type="EMBL" id="BAABKN010000005">
    <property type="protein sequence ID" value="GAA4726233.1"/>
    <property type="molecule type" value="Genomic_DNA"/>
</dbReference>
<accession>A0ABP8YET7</accession>
<dbReference type="Proteomes" id="UP001499882">
    <property type="component" value="Unassembled WGS sequence"/>
</dbReference>
<dbReference type="SMART" id="SM00530">
    <property type="entry name" value="HTH_XRE"/>
    <property type="match status" value="1"/>
</dbReference>
<dbReference type="InterPro" id="IPR010982">
    <property type="entry name" value="Lambda_DNA-bd_dom_sf"/>
</dbReference>
<dbReference type="CDD" id="cd00093">
    <property type="entry name" value="HTH_XRE"/>
    <property type="match status" value="1"/>
</dbReference>
<evidence type="ECO:0000313" key="3">
    <source>
        <dbReference type="Proteomes" id="UP001499882"/>
    </source>
</evidence>
<keyword evidence="3" id="KW-1185">Reference proteome</keyword>
<sequence length="214" mass="24482">MEPKTVIEVARRKAGLSQRRLAEIARTQQSSVSEYESRRKSPTLEVVERLLDAAGAELAVKPTVFWEFVEDPDIGTFGVPDRLWSVPIPECFARVQGWKYVFPAEVHTSWSEDIRIWDLSEETERIGFYELLLQHGAPPMIEGAVDGVLLIQAWARMSLPEAIRTRWQPLIDATTATQKGPLHDPGRFNAWMANEIGVPLPVKRRRRRRPRSED</sequence>
<dbReference type="Gene3D" id="1.10.260.40">
    <property type="entry name" value="lambda repressor-like DNA-binding domains"/>
    <property type="match status" value="1"/>
</dbReference>
<name>A0ABP8YET7_9ACTN</name>
<protein>
    <recommendedName>
        <fullName evidence="1">HTH cro/C1-type domain-containing protein</fullName>
    </recommendedName>
</protein>
<dbReference type="RefSeq" id="WP_345525104.1">
    <property type="nucleotide sequence ID" value="NZ_BAABKN010000005.1"/>
</dbReference>
<reference evidence="3" key="1">
    <citation type="journal article" date="2019" name="Int. J. Syst. Evol. Microbiol.">
        <title>The Global Catalogue of Microorganisms (GCM) 10K type strain sequencing project: providing services to taxonomists for standard genome sequencing and annotation.</title>
        <authorList>
            <consortium name="The Broad Institute Genomics Platform"/>
            <consortium name="The Broad Institute Genome Sequencing Center for Infectious Disease"/>
            <person name="Wu L."/>
            <person name="Ma J."/>
        </authorList>
    </citation>
    <scope>NUCLEOTIDE SEQUENCE [LARGE SCALE GENOMIC DNA]</scope>
    <source>
        <strain evidence="3">JCM 18532</strain>
    </source>
</reference>
<feature type="domain" description="HTH cro/C1-type" evidence="1">
    <location>
        <begin position="7"/>
        <end position="61"/>
    </location>
</feature>
<dbReference type="SUPFAM" id="SSF47413">
    <property type="entry name" value="lambda repressor-like DNA-binding domains"/>
    <property type="match status" value="1"/>
</dbReference>
<gene>
    <name evidence="2" type="ORF">GCM10023350_06200</name>
</gene>
<proteinExistence type="predicted"/>
<dbReference type="InterPro" id="IPR001387">
    <property type="entry name" value="Cro/C1-type_HTH"/>
</dbReference>
<organism evidence="2 3">
    <name type="scientific">Nocardioides endophyticus</name>
    <dbReference type="NCBI Taxonomy" id="1353775"/>
    <lineage>
        <taxon>Bacteria</taxon>
        <taxon>Bacillati</taxon>
        <taxon>Actinomycetota</taxon>
        <taxon>Actinomycetes</taxon>
        <taxon>Propionibacteriales</taxon>
        <taxon>Nocardioidaceae</taxon>
        <taxon>Nocardioides</taxon>
    </lineage>
</organism>